<dbReference type="AlphaFoldDB" id="A0A7J9FZ15"/>
<sequence>MGGDGVEKLDKFPYLVAEFSKVLPENEVWKQKMKRVEEEKLRKMDQEWVMLKVEEAKLVAKKAELIQQQIMEVMGGNGTANGV</sequence>
<proteinExistence type="predicted"/>
<evidence type="ECO:0000313" key="2">
    <source>
        <dbReference type="Proteomes" id="UP000593560"/>
    </source>
</evidence>
<organism evidence="1 2">
    <name type="scientific">Gossypium harknessii</name>
    <dbReference type="NCBI Taxonomy" id="34285"/>
    <lineage>
        <taxon>Eukaryota</taxon>
        <taxon>Viridiplantae</taxon>
        <taxon>Streptophyta</taxon>
        <taxon>Embryophyta</taxon>
        <taxon>Tracheophyta</taxon>
        <taxon>Spermatophyta</taxon>
        <taxon>Magnoliopsida</taxon>
        <taxon>eudicotyledons</taxon>
        <taxon>Gunneridae</taxon>
        <taxon>Pentapetalae</taxon>
        <taxon>rosids</taxon>
        <taxon>malvids</taxon>
        <taxon>Malvales</taxon>
        <taxon>Malvaceae</taxon>
        <taxon>Malvoideae</taxon>
        <taxon>Gossypium</taxon>
    </lineage>
</organism>
<protein>
    <submittedName>
        <fullName evidence="1">Uncharacterized protein</fullName>
    </submittedName>
</protein>
<reference evidence="1 2" key="1">
    <citation type="journal article" date="2019" name="Genome Biol. Evol.">
        <title>Insights into the evolution of the New World diploid cottons (Gossypium, subgenus Houzingenia) based on genome sequencing.</title>
        <authorList>
            <person name="Grover C.E."/>
            <person name="Arick M.A. 2nd"/>
            <person name="Thrash A."/>
            <person name="Conover J.L."/>
            <person name="Sanders W.S."/>
            <person name="Peterson D.G."/>
            <person name="Frelichowski J.E."/>
            <person name="Scheffler J.A."/>
            <person name="Scheffler B.E."/>
            <person name="Wendel J.F."/>
        </authorList>
    </citation>
    <scope>NUCLEOTIDE SEQUENCE [LARGE SCALE GENOMIC DNA]</scope>
    <source>
        <strain evidence="1">0</strain>
        <tissue evidence="1">Leaf</tissue>
    </source>
</reference>
<keyword evidence="2" id="KW-1185">Reference proteome</keyword>
<name>A0A7J9FZ15_9ROSI</name>
<gene>
    <name evidence="1" type="ORF">Gohar_015188</name>
</gene>
<dbReference type="EMBL" id="JABFAD010000001">
    <property type="protein sequence ID" value="MBA0790546.1"/>
    <property type="molecule type" value="Genomic_DNA"/>
</dbReference>
<dbReference type="OrthoDB" id="661680at2759"/>
<dbReference type="Proteomes" id="UP000593560">
    <property type="component" value="Unassembled WGS sequence"/>
</dbReference>
<comment type="caution">
    <text evidence="1">The sequence shown here is derived from an EMBL/GenBank/DDBJ whole genome shotgun (WGS) entry which is preliminary data.</text>
</comment>
<evidence type="ECO:0000313" key="1">
    <source>
        <dbReference type="EMBL" id="MBA0790546.1"/>
    </source>
</evidence>
<accession>A0A7J9FZ15</accession>